<keyword evidence="3" id="KW-1185">Reference proteome</keyword>
<feature type="chain" id="PRO_5013161735" description="Hydrophobin" evidence="1">
    <location>
        <begin position="21"/>
        <end position="257"/>
    </location>
</feature>
<dbReference type="OrthoDB" id="5410926at2759"/>
<evidence type="ECO:0008006" key="4">
    <source>
        <dbReference type="Google" id="ProtNLM"/>
    </source>
</evidence>
<evidence type="ECO:0000313" key="3">
    <source>
        <dbReference type="Proteomes" id="UP000191285"/>
    </source>
</evidence>
<keyword evidence="1" id="KW-0732">Signal</keyword>
<accession>A0A1V6TDJ9</accession>
<dbReference type="AlphaFoldDB" id="A0A1V6TDJ9"/>
<dbReference type="PANTHER" id="PTHR39599:SF1">
    <property type="entry name" value="GPI-ANCHORED PROTEIN (EUROFUNG)"/>
    <property type="match status" value="1"/>
</dbReference>
<name>A0A1V6TDJ9_9EURO</name>
<gene>
    <name evidence="2" type="ORF">PENSTE_c007G00184</name>
</gene>
<protein>
    <recommendedName>
        <fullName evidence="4">Hydrophobin</fullName>
    </recommendedName>
</protein>
<evidence type="ECO:0000313" key="2">
    <source>
        <dbReference type="EMBL" id="OQE24455.1"/>
    </source>
</evidence>
<feature type="signal peptide" evidence="1">
    <location>
        <begin position="1"/>
        <end position="20"/>
    </location>
</feature>
<dbReference type="EMBL" id="MLKD01000007">
    <property type="protein sequence ID" value="OQE24455.1"/>
    <property type="molecule type" value="Genomic_DNA"/>
</dbReference>
<comment type="caution">
    <text evidence="2">The sequence shown here is derived from an EMBL/GenBank/DDBJ whole genome shotgun (WGS) entry which is preliminary data.</text>
</comment>
<reference evidence="3" key="1">
    <citation type="journal article" date="2017" name="Nat. Microbiol.">
        <title>Global analysis of biosynthetic gene clusters reveals vast potential of secondary metabolite production in Penicillium species.</title>
        <authorList>
            <person name="Nielsen J.C."/>
            <person name="Grijseels S."/>
            <person name="Prigent S."/>
            <person name="Ji B."/>
            <person name="Dainat J."/>
            <person name="Nielsen K.F."/>
            <person name="Frisvad J.C."/>
            <person name="Workman M."/>
            <person name="Nielsen J."/>
        </authorList>
    </citation>
    <scope>NUCLEOTIDE SEQUENCE [LARGE SCALE GENOMIC DNA]</scope>
    <source>
        <strain evidence="3">IBT 24891</strain>
    </source>
</reference>
<evidence type="ECO:0000256" key="1">
    <source>
        <dbReference type="SAM" id="SignalP"/>
    </source>
</evidence>
<proteinExistence type="predicted"/>
<dbReference type="Proteomes" id="UP000191285">
    <property type="component" value="Unassembled WGS sequence"/>
</dbReference>
<dbReference type="PANTHER" id="PTHR39599">
    <property type="entry name" value="GPI-ANCHORED PROTEIN (EUROFUNG)-RELATED-RELATED"/>
    <property type="match status" value="1"/>
</dbReference>
<organism evidence="2 3">
    <name type="scientific">Penicillium steckii</name>
    <dbReference type="NCBI Taxonomy" id="303698"/>
    <lineage>
        <taxon>Eukaryota</taxon>
        <taxon>Fungi</taxon>
        <taxon>Dikarya</taxon>
        <taxon>Ascomycota</taxon>
        <taxon>Pezizomycotina</taxon>
        <taxon>Eurotiomycetes</taxon>
        <taxon>Eurotiomycetidae</taxon>
        <taxon>Eurotiales</taxon>
        <taxon>Aspergillaceae</taxon>
        <taxon>Penicillium</taxon>
    </lineage>
</organism>
<sequence length="257" mass="26462">MRASWWIGVWATIIPTAVLSLETEPFSSPEQARSSKRALDVLRILRRDDDNCPSGYNPCSDLGNSDACCRSGSRCTTDAADNIACCRTGASCTGSLTGSSTGTTHSGTGFMFPQGTSATTTASGSGASITDSTIDGAYPFVYVPTTIGNEASCSSYYSQCESEYTQCTGNLMGRYGVTVGGNGGGVTVEAITGPAQATSICSSLSSKACHGLQLKNCASMPTATDHDASGNAAIPRQTSRLHDLALGFFVGVAGMFV</sequence>